<keyword evidence="3" id="KW-1185">Reference proteome</keyword>
<evidence type="ECO:0000313" key="2">
    <source>
        <dbReference type="EMBL" id="PXV67252.1"/>
    </source>
</evidence>
<organism evidence="2 3">
    <name type="scientific">Sinimarinibacterium flocculans</name>
    <dbReference type="NCBI Taxonomy" id="985250"/>
    <lineage>
        <taxon>Bacteria</taxon>
        <taxon>Pseudomonadati</taxon>
        <taxon>Pseudomonadota</taxon>
        <taxon>Gammaproteobacteria</taxon>
        <taxon>Nevskiales</taxon>
        <taxon>Nevskiaceae</taxon>
        <taxon>Sinimarinibacterium</taxon>
    </lineage>
</organism>
<dbReference type="RefSeq" id="WP_110265560.1">
    <property type="nucleotide sequence ID" value="NZ_CAWNXA010000006.1"/>
</dbReference>
<dbReference type="AlphaFoldDB" id="A0A318E6Y9"/>
<evidence type="ECO:0000313" key="3">
    <source>
        <dbReference type="Proteomes" id="UP000248330"/>
    </source>
</evidence>
<keyword evidence="1" id="KW-0472">Membrane</keyword>
<gene>
    <name evidence="2" type="ORF">C8D93_106230</name>
</gene>
<dbReference type="OrthoDB" id="6890132at2"/>
<evidence type="ECO:0000256" key="1">
    <source>
        <dbReference type="SAM" id="Phobius"/>
    </source>
</evidence>
<feature type="transmembrane region" description="Helical" evidence="1">
    <location>
        <begin position="78"/>
        <end position="101"/>
    </location>
</feature>
<name>A0A318E6Y9_9GAMM</name>
<comment type="caution">
    <text evidence="2">The sequence shown here is derived from an EMBL/GenBank/DDBJ whole genome shotgun (WGS) entry which is preliminary data.</text>
</comment>
<reference evidence="2 3" key="1">
    <citation type="submission" date="2018-04" db="EMBL/GenBank/DDBJ databases">
        <title>Genomic Encyclopedia of Type Strains, Phase IV (KMG-IV): sequencing the most valuable type-strain genomes for metagenomic binning, comparative biology and taxonomic classification.</title>
        <authorList>
            <person name="Goeker M."/>
        </authorList>
    </citation>
    <scope>NUCLEOTIDE SEQUENCE [LARGE SCALE GENOMIC DNA]</scope>
    <source>
        <strain evidence="2 3">DSM 104150</strain>
    </source>
</reference>
<keyword evidence="1" id="KW-0812">Transmembrane</keyword>
<accession>A0A318E6Y9</accession>
<dbReference type="Proteomes" id="UP000248330">
    <property type="component" value="Unassembled WGS sequence"/>
</dbReference>
<feature type="transmembrane region" description="Helical" evidence="1">
    <location>
        <begin position="42"/>
        <end position="58"/>
    </location>
</feature>
<keyword evidence="1" id="KW-1133">Transmembrane helix</keyword>
<proteinExistence type="predicted"/>
<dbReference type="EMBL" id="QICN01000006">
    <property type="protein sequence ID" value="PXV67252.1"/>
    <property type="molecule type" value="Genomic_DNA"/>
</dbReference>
<sequence length="116" mass="13222">MSVLHGSLEDEIADRYFSFANDVIGVLGVSLAATALQFERPPPFAAIFFAVLFVWTFSKGGEYRRIAKRYVVRYRGFVGMLLLLWRLNIYLTGFALLFLVMSGSLTKEVIYAAWPW</sequence>
<protein>
    <submittedName>
        <fullName evidence="2">Uncharacterized protein</fullName>
    </submittedName>
</protein>